<keyword evidence="3" id="KW-0732">Signal</keyword>
<feature type="transmembrane region" description="Helical" evidence="6">
    <location>
        <begin position="197"/>
        <end position="215"/>
    </location>
</feature>
<comment type="subcellular location">
    <subcellularLocation>
        <location evidence="1">Membrane</location>
        <topology evidence="1">Multi-pass membrane protein</topology>
    </subcellularLocation>
</comment>
<feature type="transmembrane region" description="Helical" evidence="6">
    <location>
        <begin position="260"/>
        <end position="282"/>
    </location>
</feature>
<proteinExistence type="predicted"/>
<dbReference type="OrthoDB" id="3364966at2759"/>
<dbReference type="Pfam" id="PF09335">
    <property type="entry name" value="VTT_dom"/>
    <property type="match status" value="1"/>
</dbReference>
<dbReference type="AlphaFoldDB" id="A0A8H7BIN3"/>
<evidence type="ECO:0000256" key="5">
    <source>
        <dbReference type="ARBA" id="ARBA00023136"/>
    </source>
</evidence>
<feature type="transmembrane region" description="Helical" evidence="6">
    <location>
        <begin position="103"/>
        <end position="121"/>
    </location>
</feature>
<evidence type="ECO:0000256" key="3">
    <source>
        <dbReference type="ARBA" id="ARBA00022729"/>
    </source>
</evidence>
<feature type="transmembrane region" description="Helical" evidence="6">
    <location>
        <begin position="222"/>
        <end position="240"/>
    </location>
</feature>
<evidence type="ECO:0000256" key="2">
    <source>
        <dbReference type="ARBA" id="ARBA00022692"/>
    </source>
</evidence>
<name>A0A8H7BIN3_9FUNG</name>
<keyword evidence="9" id="KW-1185">Reference proteome</keyword>
<keyword evidence="2 6" id="KW-0812">Transmembrane</keyword>
<evidence type="ECO:0000256" key="6">
    <source>
        <dbReference type="SAM" id="Phobius"/>
    </source>
</evidence>
<protein>
    <submittedName>
        <fullName evidence="8">Transmembrane protein 41A</fullName>
    </submittedName>
</protein>
<evidence type="ECO:0000256" key="4">
    <source>
        <dbReference type="ARBA" id="ARBA00022989"/>
    </source>
</evidence>
<reference evidence="8" key="1">
    <citation type="submission" date="2020-01" db="EMBL/GenBank/DDBJ databases">
        <title>Genome Sequencing of Three Apophysomyces-Like Fungal Strains Confirms a Novel Fungal Genus in the Mucoromycota with divergent Burkholderia-like Endosymbiotic Bacteria.</title>
        <authorList>
            <person name="Stajich J.E."/>
            <person name="Macias A.M."/>
            <person name="Carter-House D."/>
            <person name="Lovett B."/>
            <person name="Kasson L.R."/>
            <person name="Berry K."/>
            <person name="Grigoriev I."/>
            <person name="Chang Y."/>
            <person name="Spatafora J."/>
            <person name="Kasson M.T."/>
        </authorList>
    </citation>
    <scope>NUCLEOTIDE SEQUENCE</scope>
    <source>
        <strain evidence="8">NRRL A-21654</strain>
    </source>
</reference>
<sequence length="325" mass="36175">MTRRNDTDSSSLDILDFSALDPKQSTSRNMADNDERVFQLDNLASDVPTWRQLLPRLALFVVIGLVSLFFTMTLAHEVLDIGLPRTLAEVQATAVQLEELARATWTGSLSVAGVFAVLYLWQQAFSVPGSVLLNLLAGYLYGIGLATIWTSWLTATGATLAYGLAKLVGEPFMQIGWISRKAKVMMNQMNGRTKSGLFWWLLFVRLFPFTPYWFINMVSPLLGVPVFPFFWSTFIGVMPYNLVCAQAGDVLGDLTSTSEILSFSLILKLLLVSFISLVPVVWGKSIQRAVRRCLNLPPSEDLDDDVEKASVEIDCDGYQRVSTHD</sequence>
<feature type="transmembrane region" description="Helical" evidence="6">
    <location>
        <begin position="57"/>
        <end position="75"/>
    </location>
</feature>
<evidence type="ECO:0000313" key="9">
    <source>
        <dbReference type="Proteomes" id="UP000605846"/>
    </source>
</evidence>
<keyword evidence="4 6" id="KW-1133">Transmembrane helix</keyword>
<dbReference type="InterPro" id="IPR045014">
    <property type="entry name" value="TM41A/B"/>
</dbReference>
<dbReference type="PANTHER" id="PTHR43220">
    <property type="match status" value="1"/>
</dbReference>
<dbReference type="InterPro" id="IPR032816">
    <property type="entry name" value="VTT_dom"/>
</dbReference>
<comment type="caution">
    <text evidence="8">The sequence shown here is derived from an EMBL/GenBank/DDBJ whole genome shotgun (WGS) entry which is preliminary data.</text>
</comment>
<evidence type="ECO:0000259" key="7">
    <source>
        <dbReference type="Pfam" id="PF09335"/>
    </source>
</evidence>
<organism evidence="8 9">
    <name type="scientific">Apophysomyces ossiformis</name>
    <dbReference type="NCBI Taxonomy" id="679940"/>
    <lineage>
        <taxon>Eukaryota</taxon>
        <taxon>Fungi</taxon>
        <taxon>Fungi incertae sedis</taxon>
        <taxon>Mucoromycota</taxon>
        <taxon>Mucoromycotina</taxon>
        <taxon>Mucoromycetes</taxon>
        <taxon>Mucorales</taxon>
        <taxon>Mucorineae</taxon>
        <taxon>Mucoraceae</taxon>
        <taxon>Apophysomyces</taxon>
    </lineage>
</organism>
<dbReference type="GO" id="GO:0016020">
    <property type="term" value="C:membrane"/>
    <property type="evidence" value="ECO:0007669"/>
    <property type="project" value="UniProtKB-SubCell"/>
</dbReference>
<accession>A0A8H7BIN3</accession>
<feature type="transmembrane region" description="Helical" evidence="6">
    <location>
        <begin position="133"/>
        <end position="152"/>
    </location>
</feature>
<keyword evidence="5 6" id="KW-0472">Membrane</keyword>
<evidence type="ECO:0000313" key="8">
    <source>
        <dbReference type="EMBL" id="KAF7721802.1"/>
    </source>
</evidence>
<feature type="domain" description="VTT" evidence="7">
    <location>
        <begin position="127"/>
        <end position="249"/>
    </location>
</feature>
<dbReference type="Proteomes" id="UP000605846">
    <property type="component" value="Unassembled WGS sequence"/>
</dbReference>
<evidence type="ECO:0000256" key="1">
    <source>
        <dbReference type="ARBA" id="ARBA00004141"/>
    </source>
</evidence>
<dbReference type="EMBL" id="JABAYA010000234">
    <property type="protein sequence ID" value="KAF7721802.1"/>
    <property type="molecule type" value="Genomic_DNA"/>
</dbReference>
<dbReference type="PANTHER" id="PTHR43220:SF21">
    <property type="entry name" value="TRANSMEMBRANE PROTEIN 41A"/>
    <property type="match status" value="1"/>
</dbReference>
<gene>
    <name evidence="8" type="primary">TMEM41A</name>
    <name evidence="8" type="ORF">EC973_004127</name>
</gene>